<keyword evidence="2" id="KW-1185">Reference proteome</keyword>
<protein>
    <submittedName>
        <fullName evidence="1">Uncharacterized protein</fullName>
    </submittedName>
</protein>
<sequence>MPSLTLERPRVRQNESFFIEYFLYVVENPSLFVTKVEINLKFLLKKILFESGFIPSYYKIN</sequence>
<comment type="caution">
    <text evidence="1">The sequence shown here is derived from an EMBL/GenBank/DDBJ whole genome shotgun (WGS) entry which is preliminary data.</text>
</comment>
<dbReference type="AlphaFoldDB" id="A0A3M7T7V3"/>
<accession>A0A3M7T7V3</accession>
<proteinExistence type="predicted"/>
<dbReference type="EMBL" id="REGN01000149">
    <property type="protein sequence ID" value="RNA44116.1"/>
    <property type="molecule type" value="Genomic_DNA"/>
</dbReference>
<name>A0A3M7T7V3_BRAPC</name>
<organism evidence="1 2">
    <name type="scientific">Brachionus plicatilis</name>
    <name type="common">Marine rotifer</name>
    <name type="synonym">Brachionus muelleri</name>
    <dbReference type="NCBI Taxonomy" id="10195"/>
    <lineage>
        <taxon>Eukaryota</taxon>
        <taxon>Metazoa</taxon>
        <taxon>Spiralia</taxon>
        <taxon>Gnathifera</taxon>
        <taxon>Rotifera</taxon>
        <taxon>Eurotatoria</taxon>
        <taxon>Monogononta</taxon>
        <taxon>Pseudotrocha</taxon>
        <taxon>Ploima</taxon>
        <taxon>Brachionidae</taxon>
        <taxon>Brachionus</taxon>
    </lineage>
</organism>
<reference evidence="1 2" key="1">
    <citation type="journal article" date="2018" name="Sci. Rep.">
        <title>Genomic signatures of local adaptation to the degree of environmental predictability in rotifers.</title>
        <authorList>
            <person name="Franch-Gras L."/>
            <person name="Hahn C."/>
            <person name="Garcia-Roger E.M."/>
            <person name="Carmona M.J."/>
            <person name="Serra M."/>
            <person name="Gomez A."/>
        </authorList>
    </citation>
    <scope>NUCLEOTIDE SEQUENCE [LARGE SCALE GENOMIC DNA]</scope>
    <source>
        <strain evidence="1">HYR1</strain>
    </source>
</reference>
<dbReference type="Proteomes" id="UP000276133">
    <property type="component" value="Unassembled WGS sequence"/>
</dbReference>
<evidence type="ECO:0000313" key="1">
    <source>
        <dbReference type="EMBL" id="RNA44116.1"/>
    </source>
</evidence>
<gene>
    <name evidence="1" type="ORF">BpHYR1_013507</name>
</gene>
<evidence type="ECO:0000313" key="2">
    <source>
        <dbReference type="Proteomes" id="UP000276133"/>
    </source>
</evidence>